<dbReference type="PANTHER" id="PTHR47099:SF1">
    <property type="entry name" value="METHYLCOBAMIDE:COM METHYLTRANSFERASE MTBA"/>
    <property type="match status" value="1"/>
</dbReference>
<dbReference type="GO" id="GO:0004853">
    <property type="term" value="F:uroporphyrinogen decarboxylase activity"/>
    <property type="evidence" value="ECO:0007669"/>
    <property type="project" value="InterPro"/>
</dbReference>
<accession>A0AAW6GQI0</accession>
<evidence type="ECO:0000313" key="2">
    <source>
        <dbReference type="EMBL" id="MDC1879669.1"/>
    </source>
</evidence>
<dbReference type="AlphaFoldDB" id="A0AAW6GQI0"/>
<organism evidence="2 3">
    <name type="scientific">Bacteroides uniformis</name>
    <dbReference type="NCBI Taxonomy" id="820"/>
    <lineage>
        <taxon>Bacteria</taxon>
        <taxon>Pseudomonadati</taxon>
        <taxon>Bacteroidota</taxon>
        <taxon>Bacteroidia</taxon>
        <taxon>Bacteroidales</taxon>
        <taxon>Bacteroidaceae</taxon>
        <taxon>Bacteroides</taxon>
    </lineage>
</organism>
<protein>
    <submittedName>
        <fullName evidence="2">Uroporphyrinogen decarboxylase family protein</fullName>
    </submittedName>
</protein>
<evidence type="ECO:0000313" key="3">
    <source>
        <dbReference type="Proteomes" id="UP001213309"/>
    </source>
</evidence>
<dbReference type="InterPro" id="IPR038071">
    <property type="entry name" value="UROD/MetE-like_sf"/>
</dbReference>
<dbReference type="EMBL" id="JAQNSG010000005">
    <property type="protein sequence ID" value="MDC1879669.1"/>
    <property type="molecule type" value="Genomic_DNA"/>
</dbReference>
<reference evidence="2" key="1">
    <citation type="submission" date="2022-10" db="EMBL/GenBank/DDBJ databases">
        <title>Human gut microbiome strain richness.</title>
        <authorList>
            <person name="Chen-Liaw A."/>
        </authorList>
    </citation>
    <scope>NUCLEOTIDE SEQUENCE</scope>
    <source>
        <strain evidence="2">1001713st2_A4_1001713B170214_170313</strain>
    </source>
</reference>
<dbReference type="SUPFAM" id="SSF51726">
    <property type="entry name" value="UROD/MetE-like"/>
    <property type="match status" value="1"/>
</dbReference>
<name>A0AAW6GQI0_BACUN</name>
<dbReference type="RefSeq" id="WP_229081849.1">
    <property type="nucleotide sequence ID" value="NZ_CAKOCG010000001.1"/>
</dbReference>
<comment type="caution">
    <text evidence="2">The sequence shown here is derived from an EMBL/GenBank/DDBJ whole genome shotgun (WGS) entry which is preliminary data.</text>
</comment>
<feature type="domain" description="Uroporphyrinogen decarboxylase (URO-D)" evidence="1">
    <location>
        <begin position="101"/>
        <end position="350"/>
    </location>
</feature>
<gene>
    <name evidence="2" type="ORF">POZ24_06470</name>
</gene>
<evidence type="ECO:0000259" key="1">
    <source>
        <dbReference type="Pfam" id="PF01208"/>
    </source>
</evidence>
<proteinExistence type="predicted"/>
<dbReference type="InterPro" id="IPR052024">
    <property type="entry name" value="Methanogen_methyltrans"/>
</dbReference>
<dbReference type="PANTHER" id="PTHR47099">
    <property type="entry name" value="METHYLCOBAMIDE:COM METHYLTRANSFERASE MTBA"/>
    <property type="match status" value="1"/>
</dbReference>
<dbReference type="Proteomes" id="UP001213309">
    <property type="component" value="Unassembled WGS sequence"/>
</dbReference>
<dbReference type="GO" id="GO:0006779">
    <property type="term" value="P:porphyrin-containing compound biosynthetic process"/>
    <property type="evidence" value="ECO:0007669"/>
    <property type="project" value="InterPro"/>
</dbReference>
<sequence>MNNNTMNVFQPDYTNILKVLNNQRPDYLPLYEHHIDPPFIAKCLGCELSIDNCKSDADLDDYFSTYISFWKEHTYDAFDYEAAICEIFPGHGAILGGKLGPIQTRDDFEKYPFDELPAIFWEKYSPRLEAIRRVMPVGMKAYGGCGYGIFESAQDLVGYESLCVMQYLDPELFSDLFNKIGELYQKLWARMVREYSDIFVFFRMGDDLGHRTATMLEPDTIRQFILPQHKKVIDIIHAGNKKFLLHSCGNIFEVMPDIIDMGIDAKHSNEDQIAPYDTWIDNYSDKIGLFGGFDMNYLILHPYDEVYKKVLEDGTHFRAKAKGYGLGSGNSIPDYMQIEGFKGMVDAVKEIRRREANGKY</sequence>
<dbReference type="InterPro" id="IPR000257">
    <property type="entry name" value="Uroporphyrinogen_deCOase"/>
</dbReference>
<dbReference type="Pfam" id="PF01208">
    <property type="entry name" value="URO-D"/>
    <property type="match status" value="1"/>
</dbReference>
<dbReference type="Gene3D" id="3.20.20.210">
    <property type="match status" value="1"/>
</dbReference>